<dbReference type="AlphaFoldDB" id="A0A0A8Y5E9"/>
<accession>A0A0A8Y5E9</accession>
<proteinExistence type="predicted"/>
<evidence type="ECO:0000313" key="1">
    <source>
        <dbReference type="EMBL" id="JAD21216.1"/>
    </source>
</evidence>
<reference evidence="1" key="1">
    <citation type="submission" date="2014-09" db="EMBL/GenBank/DDBJ databases">
        <authorList>
            <person name="Magalhaes I.L.F."/>
            <person name="Oliveira U."/>
            <person name="Santos F.R."/>
            <person name="Vidigal T.H.D.A."/>
            <person name="Brescovit A.D."/>
            <person name="Santos A.J."/>
        </authorList>
    </citation>
    <scope>NUCLEOTIDE SEQUENCE</scope>
    <source>
        <tissue evidence="1">Shoot tissue taken approximately 20 cm above the soil surface</tissue>
    </source>
</reference>
<reference evidence="1" key="2">
    <citation type="journal article" date="2015" name="Data Brief">
        <title>Shoot transcriptome of the giant reed, Arundo donax.</title>
        <authorList>
            <person name="Barrero R.A."/>
            <person name="Guerrero F.D."/>
            <person name="Moolhuijzen P."/>
            <person name="Goolsby J.A."/>
            <person name="Tidwell J."/>
            <person name="Bellgard S.E."/>
            <person name="Bellgard M.I."/>
        </authorList>
    </citation>
    <scope>NUCLEOTIDE SEQUENCE</scope>
    <source>
        <tissue evidence="1">Shoot tissue taken approximately 20 cm above the soil surface</tissue>
    </source>
</reference>
<sequence>MQVYLIRYLNGFGSHSPELSIWFCQETKSRACYQQCHFKKWKQNQ</sequence>
<dbReference type="EMBL" id="GBRH01276679">
    <property type="protein sequence ID" value="JAD21216.1"/>
    <property type="molecule type" value="Transcribed_RNA"/>
</dbReference>
<organism evidence="1">
    <name type="scientific">Arundo donax</name>
    <name type="common">Giant reed</name>
    <name type="synonym">Donax arundinaceus</name>
    <dbReference type="NCBI Taxonomy" id="35708"/>
    <lineage>
        <taxon>Eukaryota</taxon>
        <taxon>Viridiplantae</taxon>
        <taxon>Streptophyta</taxon>
        <taxon>Embryophyta</taxon>
        <taxon>Tracheophyta</taxon>
        <taxon>Spermatophyta</taxon>
        <taxon>Magnoliopsida</taxon>
        <taxon>Liliopsida</taxon>
        <taxon>Poales</taxon>
        <taxon>Poaceae</taxon>
        <taxon>PACMAD clade</taxon>
        <taxon>Arundinoideae</taxon>
        <taxon>Arundineae</taxon>
        <taxon>Arundo</taxon>
    </lineage>
</organism>
<name>A0A0A8Y5E9_ARUDO</name>
<protein>
    <submittedName>
        <fullName evidence="1">Uncharacterized protein</fullName>
    </submittedName>
</protein>